<proteinExistence type="predicted"/>
<evidence type="ECO:0000313" key="1">
    <source>
        <dbReference type="EMBL" id="EHK79813.1"/>
    </source>
</evidence>
<accession>H0FTC5</accession>
<dbReference type="PATRIC" id="fig|1107881.3.peg.399"/>
<sequence>MAREASEEATVAYKTILADIIDSRPSGTRQRLATALGKHRSFVTQITSPAYPTPLPSRHLPTIFRVCHMSLAEQERFLEAYERAHPGKLPEAAALEGSRTLTLMVPDTGDERKNRQFDEAVAEFIARLSALL</sequence>
<organism evidence="1 2">
    <name type="scientific">Sinorhizobium meliloti CCNWSX0020</name>
    <dbReference type="NCBI Taxonomy" id="1107881"/>
    <lineage>
        <taxon>Bacteria</taxon>
        <taxon>Pseudomonadati</taxon>
        <taxon>Pseudomonadota</taxon>
        <taxon>Alphaproteobacteria</taxon>
        <taxon>Hyphomicrobiales</taxon>
        <taxon>Rhizobiaceae</taxon>
        <taxon>Sinorhizobium/Ensifer group</taxon>
        <taxon>Sinorhizobium</taxon>
    </lineage>
</organism>
<reference evidence="1 2" key="1">
    <citation type="journal article" date="2012" name="J. Bacteriol.">
        <title>Draft Genome Sequence of Sinorhizobium meliloti CCNWSX0020, a Nitrogen-Fixing Symbiont with Copper Tolerance Capability Isolated from Lead-Zinc Mine Tailings.</title>
        <authorList>
            <person name="Li Z."/>
            <person name="Ma Z."/>
            <person name="Hao X."/>
            <person name="Wei G."/>
        </authorList>
    </citation>
    <scope>NUCLEOTIDE SEQUENCE [LARGE SCALE GENOMIC DNA]</scope>
    <source>
        <strain evidence="1 2">CCNWSX0020</strain>
    </source>
</reference>
<dbReference type="RefSeq" id="WP_004434258.1">
    <property type="nucleotide sequence ID" value="NZ_AGVV01000002.1"/>
</dbReference>
<dbReference type="EMBL" id="AGVV01000002">
    <property type="protein sequence ID" value="EHK79813.1"/>
    <property type="molecule type" value="Genomic_DNA"/>
</dbReference>
<dbReference type="AlphaFoldDB" id="H0FTC5"/>
<evidence type="ECO:0000313" key="2">
    <source>
        <dbReference type="Proteomes" id="UP000004038"/>
    </source>
</evidence>
<gene>
    <name evidence="1" type="ORF">SM0020_01950</name>
</gene>
<protein>
    <submittedName>
        <fullName evidence="1">Uncharacterized protein</fullName>
    </submittedName>
</protein>
<name>H0FTC5_RHIML</name>
<dbReference type="Proteomes" id="UP000004038">
    <property type="component" value="Unassembled WGS sequence"/>
</dbReference>